<gene>
    <name evidence="2" type="ORF">D1223_15125</name>
</gene>
<dbReference type="Pfam" id="PF00577">
    <property type="entry name" value="Usher"/>
    <property type="match status" value="1"/>
</dbReference>
<feature type="region of interest" description="Disordered" evidence="1">
    <location>
        <begin position="318"/>
        <end position="374"/>
    </location>
</feature>
<accession>A0A399RB07</accession>
<dbReference type="InterPro" id="IPR000015">
    <property type="entry name" value="Fimb_usher"/>
</dbReference>
<dbReference type="PANTHER" id="PTHR30451:SF5">
    <property type="entry name" value="SLR0019 PROTEIN"/>
    <property type="match status" value="1"/>
</dbReference>
<evidence type="ECO:0000256" key="1">
    <source>
        <dbReference type="SAM" id="MobiDB-lite"/>
    </source>
</evidence>
<dbReference type="Gene3D" id="2.60.40.3110">
    <property type="match status" value="1"/>
</dbReference>
<evidence type="ECO:0000313" key="2">
    <source>
        <dbReference type="EMBL" id="RIJ27157.1"/>
    </source>
</evidence>
<feature type="compositionally biased region" description="Basic and acidic residues" evidence="1">
    <location>
        <begin position="320"/>
        <end position="335"/>
    </location>
</feature>
<name>A0A399RB07_9PROT</name>
<feature type="region of interest" description="Disordered" evidence="1">
    <location>
        <begin position="103"/>
        <end position="138"/>
    </location>
</feature>
<feature type="region of interest" description="Disordered" evidence="1">
    <location>
        <begin position="250"/>
        <end position="291"/>
    </location>
</feature>
<dbReference type="PANTHER" id="PTHR30451">
    <property type="entry name" value="OUTER MEMBRANE USHER PROTEIN"/>
    <property type="match status" value="1"/>
</dbReference>
<sequence length="1154" mass="123512">MSRFEKRRTEGAAPRASPGQTRRGSRLALLLGTAATITCPVALADDVSETARLNEDMLVALRPPATGPARLTPRAADYLSLDEADIEPVSNALPELPRTRLEPFTDDTRNIPAKPPAAPPSVQPYRKEEGKRRRSDSGSAKLITTFGGRTIGSVSVETSHSDILSVSGSELEQQLAPLLDDTTRLLLSQFRNGPVSLVQLRAIGIEAELNSAAMTLDLSIPSGRDATLAIYADPSDTVEAANLSIPADPAAWAPPTIRPDTSFAPSQAGNPSAAVSGFDSEPGNAAQSFDDGWSLTFENSADAGQPDAGKAPQFIAFPEKTLDQEDGRRAVEGARRQSPSDGVQPVRFFTLDTVPPPPSSPVRSQPSPMEAFREKQSKVVTIELMTTYQGRSIGPMAVDTTLSEVVAVNALHLQQKLGPLLDASTQLLLSQFESGAIPVDQLRAIGVEAELDPATLTMSIEAPAKPNGPLELNLGGREAPEGTETAYPAKVAAGLTSTFLYNQDFEDPDSSTLSSAFSGFVNFGGPTGLNLDYGGILTFDDGTGESRYNADRTILFMDRPDEALRFEAGTLYSPLSNLAGEADFLGVGVTKSYRQLQPTRVLRPLGQRAFQLNRASEVTVLVDGQEISRFNAPAGPVELNDIPLANLSNRVSIVVEDEFGRRETESFSIASDTLLLQPGVSEYSFGIGQKRDQSRSGFQYEDQTIALGSFQYGLSPNLTVGAYGYASDEQSLAGTQSVFGVLDGIAQLDFSVSDSDTSGSGFASSVDYRWNSSPSEPRAQSFAVAVDYRDENYAPAGSFFGSGQKLEASAFYERQLSERVRVSLAGNYSENYFTDSPSHSVSIGSSYQLGRFFIGAGARAGTLSNGEDEVGGFLTVTRRLGRRSSLNGRYDTRNDYSSLRYRQPSTNDVGSFGFESEISRRSGDEMLRGAADYTANRYRSRLALTHAQRDGAMDNSTTMSARFQTGLAFADGKLGLGRDPGRGFVMVDRHKSLEDAQVSIRSRGRDGVRATSGLFGPAVSQVNSPFVPTTTLVDVSDAPIGYNIGEGSYYSVPGARSGISITVGADDFRSAVVTFLAYGEPVSLTAGTVTNLETGETQVTFTNRAGRALISNLVPGRYRLEFAGTKLAFEFDVEKDSDAFTNLGTVDLTEGDMP</sequence>
<feature type="region of interest" description="Disordered" evidence="1">
    <location>
        <begin position="1"/>
        <end position="24"/>
    </location>
</feature>
<evidence type="ECO:0000313" key="3">
    <source>
        <dbReference type="Proteomes" id="UP000266385"/>
    </source>
</evidence>
<dbReference type="OrthoDB" id="499138at2"/>
<comment type="caution">
    <text evidence="2">The sequence shown here is derived from an EMBL/GenBank/DDBJ whole genome shotgun (WGS) entry which is preliminary data.</text>
</comment>
<keyword evidence="3" id="KW-1185">Reference proteome</keyword>
<dbReference type="Proteomes" id="UP000266385">
    <property type="component" value="Unassembled WGS sequence"/>
</dbReference>
<protein>
    <recommendedName>
        <fullName evidence="4">Fimbrial biogenesis outer membrane usher protein</fullName>
    </recommendedName>
</protein>
<dbReference type="RefSeq" id="WP_119377270.1">
    <property type="nucleotide sequence ID" value="NZ_QWFX01000014.1"/>
</dbReference>
<feature type="compositionally biased region" description="Pro residues" evidence="1">
    <location>
        <begin position="113"/>
        <end position="122"/>
    </location>
</feature>
<dbReference type="GO" id="GO:0009279">
    <property type="term" value="C:cell outer membrane"/>
    <property type="evidence" value="ECO:0007669"/>
    <property type="project" value="TreeGrafter"/>
</dbReference>
<organism evidence="2 3">
    <name type="scientific">Henriciella mobilis</name>
    <dbReference type="NCBI Taxonomy" id="2305467"/>
    <lineage>
        <taxon>Bacteria</taxon>
        <taxon>Pseudomonadati</taxon>
        <taxon>Pseudomonadota</taxon>
        <taxon>Alphaproteobacteria</taxon>
        <taxon>Hyphomonadales</taxon>
        <taxon>Hyphomonadaceae</taxon>
        <taxon>Henriciella</taxon>
    </lineage>
</organism>
<evidence type="ECO:0008006" key="4">
    <source>
        <dbReference type="Google" id="ProtNLM"/>
    </source>
</evidence>
<dbReference type="GO" id="GO:0009297">
    <property type="term" value="P:pilus assembly"/>
    <property type="evidence" value="ECO:0007669"/>
    <property type="project" value="InterPro"/>
</dbReference>
<dbReference type="AlphaFoldDB" id="A0A399RB07"/>
<dbReference type="EMBL" id="QWFX01000014">
    <property type="protein sequence ID" value="RIJ27157.1"/>
    <property type="molecule type" value="Genomic_DNA"/>
</dbReference>
<proteinExistence type="predicted"/>
<dbReference type="GO" id="GO:0015473">
    <property type="term" value="F:fimbrial usher porin activity"/>
    <property type="evidence" value="ECO:0007669"/>
    <property type="project" value="InterPro"/>
</dbReference>
<reference evidence="2 3" key="1">
    <citation type="submission" date="2018-08" db="EMBL/GenBank/DDBJ databases">
        <title>Henriciella mobilis sp. nov., isolated from seawater.</title>
        <authorList>
            <person name="Cheng H."/>
            <person name="Wu Y.-H."/>
            <person name="Xu X.-W."/>
            <person name="Guo L.-L."/>
        </authorList>
    </citation>
    <scope>NUCLEOTIDE SEQUENCE [LARGE SCALE GENOMIC DNA]</scope>
    <source>
        <strain evidence="2 3">JN25</strain>
    </source>
</reference>